<dbReference type="Gramene" id="TraesRN3A0100550200.1">
    <property type="protein sequence ID" value="TraesRN3A0100550200.1"/>
    <property type="gene ID" value="TraesRN3A0100550200"/>
</dbReference>
<evidence type="ECO:0000259" key="8">
    <source>
        <dbReference type="PROSITE" id="PS50888"/>
    </source>
</evidence>
<dbReference type="CDD" id="cd11454">
    <property type="entry name" value="bHLH_AtIND_like"/>
    <property type="match status" value="1"/>
</dbReference>
<dbReference type="Proteomes" id="UP000019116">
    <property type="component" value="Chromosome 3A"/>
</dbReference>
<dbReference type="Gramene" id="TraesJUL3A03G01418320.1">
    <property type="protein sequence ID" value="TraesJUL3A03G01418320.1"/>
    <property type="gene ID" value="TraesJUL3A03G01418320"/>
</dbReference>
<comment type="similarity">
    <text evidence="2">Belongs to the bHLH protein family.</text>
</comment>
<accession>A0A3B6EGC1</accession>
<evidence type="ECO:0000256" key="2">
    <source>
        <dbReference type="ARBA" id="ARBA00005510"/>
    </source>
</evidence>
<reference evidence="9" key="2">
    <citation type="submission" date="2018-10" db="UniProtKB">
        <authorList>
            <consortium name="EnsemblPlants"/>
        </authorList>
    </citation>
    <scope>IDENTIFICATION</scope>
</reference>
<evidence type="ECO:0000256" key="3">
    <source>
        <dbReference type="ARBA" id="ARBA00023015"/>
    </source>
</evidence>
<dbReference type="Gramene" id="TraesJAG3A03G01415260.1">
    <property type="protein sequence ID" value="TraesJAG3A03G01415260.1"/>
    <property type="gene ID" value="TraesJAG3A03G01415260"/>
</dbReference>
<dbReference type="InterPro" id="IPR011598">
    <property type="entry name" value="bHLH_dom"/>
</dbReference>
<evidence type="ECO:0000256" key="7">
    <source>
        <dbReference type="SAM" id="MobiDB-lite"/>
    </source>
</evidence>
<keyword evidence="4" id="KW-0238">DNA-binding</keyword>
<dbReference type="Gramene" id="TraesCS3A02G207300.2">
    <property type="protein sequence ID" value="TraesCS3A02G207300.2"/>
    <property type="gene ID" value="TraesCS3A02G207300"/>
</dbReference>
<dbReference type="FunFam" id="4.10.280.10:FF:000053">
    <property type="entry name" value="BHLH transcription factor"/>
    <property type="match status" value="1"/>
</dbReference>
<dbReference type="Gramene" id="TraesNOR3A03G01426800.2">
    <property type="protein sequence ID" value="TraesNOR3A03G01426800.2"/>
    <property type="gene ID" value="TraesNOR3A03G01426800"/>
</dbReference>
<dbReference type="Pfam" id="PF00010">
    <property type="entry name" value="HLH"/>
    <property type="match status" value="1"/>
</dbReference>
<gene>
    <name evidence="9" type="primary">LOC123058346</name>
</gene>
<dbReference type="EnsemblPlants" id="TraesCS3A02G207300.2">
    <property type="protein sequence ID" value="TraesCS3A02G207300.2"/>
    <property type="gene ID" value="TraesCS3A02G207300"/>
</dbReference>
<dbReference type="InterPro" id="IPR045843">
    <property type="entry name" value="IND-like"/>
</dbReference>
<reference evidence="9" key="1">
    <citation type="submission" date="2018-08" db="EMBL/GenBank/DDBJ databases">
        <authorList>
            <person name="Rossello M."/>
        </authorList>
    </citation>
    <scope>NUCLEOTIDE SEQUENCE [LARGE SCALE GENOMIC DNA]</scope>
    <source>
        <strain evidence="9">cv. Chinese Spring</strain>
    </source>
</reference>
<protein>
    <recommendedName>
        <fullName evidence="8">BHLH domain-containing protein</fullName>
    </recommendedName>
</protein>
<organism evidence="9">
    <name type="scientific">Triticum aestivum</name>
    <name type="common">Wheat</name>
    <dbReference type="NCBI Taxonomy" id="4565"/>
    <lineage>
        <taxon>Eukaryota</taxon>
        <taxon>Viridiplantae</taxon>
        <taxon>Streptophyta</taxon>
        <taxon>Embryophyta</taxon>
        <taxon>Tracheophyta</taxon>
        <taxon>Spermatophyta</taxon>
        <taxon>Magnoliopsida</taxon>
        <taxon>Liliopsida</taxon>
        <taxon>Poales</taxon>
        <taxon>Poaceae</taxon>
        <taxon>BOP clade</taxon>
        <taxon>Pooideae</taxon>
        <taxon>Triticodae</taxon>
        <taxon>Triticeae</taxon>
        <taxon>Triticinae</taxon>
        <taxon>Triticum</taxon>
    </lineage>
</organism>
<feature type="region of interest" description="Disordered" evidence="7">
    <location>
        <begin position="215"/>
        <end position="249"/>
    </location>
</feature>
<dbReference type="Gramene" id="TraesPARA_EIv1.0_0822600.1">
    <property type="protein sequence ID" value="TraesPARA_EIv1.0_0822600.1.CDS"/>
    <property type="gene ID" value="TraesPARA_EIv1.0_0822600"/>
</dbReference>
<dbReference type="PANTHER" id="PTHR45914:SF61">
    <property type="entry name" value="OS01G0566800 PROTEIN"/>
    <property type="match status" value="1"/>
</dbReference>
<dbReference type="InterPro" id="IPR036638">
    <property type="entry name" value="HLH_DNA-bd_sf"/>
</dbReference>
<dbReference type="AlphaFoldDB" id="A0A3B6EGC1"/>
<evidence type="ECO:0000313" key="10">
    <source>
        <dbReference type="Proteomes" id="UP000019116"/>
    </source>
</evidence>
<comment type="subcellular location">
    <subcellularLocation>
        <location evidence="1">Nucleus</location>
    </subcellularLocation>
</comment>
<feature type="region of interest" description="Disordered" evidence="7">
    <location>
        <begin position="338"/>
        <end position="368"/>
    </location>
</feature>
<keyword evidence="3" id="KW-0805">Transcription regulation</keyword>
<keyword evidence="10" id="KW-1185">Reference proteome</keyword>
<dbReference type="SMR" id="A0A3B6EGC1"/>
<dbReference type="GO" id="GO:0046983">
    <property type="term" value="F:protein dimerization activity"/>
    <property type="evidence" value="ECO:0007669"/>
    <property type="project" value="InterPro"/>
</dbReference>
<keyword evidence="5" id="KW-0804">Transcription</keyword>
<dbReference type="PANTHER" id="PTHR45914">
    <property type="entry name" value="TRANSCRIPTION FACTOR HEC3-RELATED"/>
    <property type="match status" value="1"/>
</dbReference>
<dbReference type="SMART" id="SM00353">
    <property type="entry name" value="HLH"/>
    <property type="match status" value="1"/>
</dbReference>
<evidence type="ECO:0000256" key="6">
    <source>
        <dbReference type="ARBA" id="ARBA00023242"/>
    </source>
</evidence>
<dbReference type="SUPFAM" id="SSF47459">
    <property type="entry name" value="HLH, helix-loop-helix DNA-binding domain"/>
    <property type="match status" value="1"/>
</dbReference>
<dbReference type="Gramene" id="TraesCS3A03G0537700.1">
    <property type="protein sequence ID" value="TraesCS3A03G0537700.1.CDS"/>
    <property type="gene ID" value="TraesCS3A03G0537700"/>
</dbReference>
<name>A0A3B6EGC1_WHEAT</name>
<evidence type="ECO:0000313" key="9">
    <source>
        <dbReference type="EnsemblPlants" id="TraesCS3A02G207300.2"/>
    </source>
</evidence>
<evidence type="ECO:0000256" key="1">
    <source>
        <dbReference type="ARBA" id="ARBA00004123"/>
    </source>
</evidence>
<evidence type="ECO:0000256" key="4">
    <source>
        <dbReference type="ARBA" id="ARBA00023125"/>
    </source>
</evidence>
<sequence>MLPLLQRASLPSPPPPAAATAAECSPLPQLTCVPLIKVGGKMDPGFCNDMILSESAWNSGGGDGGAAGDVVNVVDGSGMTVLERLVLDEALAAAIMELQGIQVPCAGGKPMAGGLEAASLAFGATGTAPVTPAYAEVDGVVLQRQQHQHRHQGVMGMPVDYDLVPAARAVTLATVPAAPSFPKGAAAGVVDAAAFDSGNNALTSAVTAGTTRQCDEANGGAKRQLRSSRKRRAADAPCPAADGHPQSQENPLCSLLAYTNTGDGGIQIAFSGGGGAAPSSKRTKPSLSSTSSSISFDGRSSVNNGCDDVPRYEPDTEALAQVKEMIYRAAAMRPVSLGVEEEDTGERPSRRNVRISSDPQTVAARQRRERISERLRVLQKLVPGGAKMDTASMLDEAANYLRFLKSQLRELQTLDRRNYGANAISNTGMAPLMSYNNMPAFAFPATGAGETLGGGGGEEAFMSSRFR</sequence>
<feature type="domain" description="BHLH" evidence="8">
    <location>
        <begin position="355"/>
        <end position="404"/>
    </location>
</feature>
<keyword evidence="6" id="KW-0539">Nucleus</keyword>
<feature type="compositionally biased region" description="Low complexity" evidence="7">
    <location>
        <begin position="277"/>
        <end position="301"/>
    </location>
</feature>
<dbReference type="GO" id="GO:0003677">
    <property type="term" value="F:DNA binding"/>
    <property type="evidence" value="ECO:0007669"/>
    <property type="project" value="UniProtKB-KW"/>
</dbReference>
<dbReference type="Gramene" id="TraesMAC3A03G01403860.2">
    <property type="protein sequence ID" value="TraesMAC3A03G01403860.2"/>
    <property type="gene ID" value="TraesMAC3A03G01403860"/>
</dbReference>
<feature type="compositionally biased region" description="Basic residues" evidence="7">
    <location>
        <begin position="223"/>
        <end position="232"/>
    </location>
</feature>
<dbReference type="Gene3D" id="4.10.280.10">
    <property type="entry name" value="Helix-loop-helix DNA-binding domain"/>
    <property type="match status" value="1"/>
</dbReference>
<dbReference type="PROSITE" id="PS50888">
    <property type="entry name" value="BHLH"/>
    <property type="match status" value="1"/>
</dbReference>
<dbReference type="GO" id="GO:0003700">
    <property type="term" value="F:DNA-binding transcription factor activity"/>
    <property type="evidence" value="ECO:0007669"/>
    <property type="project" value="InterPro"/>
</dbReference>
<dbReference type="Gramene" id="TraesLDM3A03G01406780.2">
    <property type="protein sequence ID" value="TraesLDM3A03G01406780.2"/>
    <property type="gene ID" value="TraesLDM3A03G01406780"/>
</dbReference>
<dbReference type="OrthoDB" id="2017571at2759"/>
<evidence type="ECO:0000256" key="5">
    <source>
        <dbReference type="ARBA" id="ARBA00023163"/>
    </source>
</evidence>
<dbReference type="Gramene" id="TraesLAC3A03G01350060.2">
    <property type="protein sequence ID" value="TraesLAC3A03G01350060.2"/>
    <property type="gene ID" value="TraesLAC3A03G01350060"/>
</dbReference>
<dbReference type="GO" id="GO:0005634">
    <property type="term" value="C:nucleus"/>
    <property type="evidence" value="ECO:0007669"/>
    <property type="project" value="UniProtKB-SubCell"/>
</dbReference>
<feature type="region of interest" description="Disordered" evidence="7">
    <location>
        <begin position="269"/>
        <end position="311"/>
    </location>
</feature>
<proteinExistence type="inferred from homology"/>